<dbReference type="RefSeq" id="WP_062765107.1">
    <property type="nucleotide sequence ID" value="NZ_CP121045.1"/>
</dbReference>
<accession>A0A162KRH4</accession>
<dbReference type="SMART" id="SM00448">
    <property type="entry name" value="REC"/>
    <property type="match status" value="1"/>
</dbReference>
<evidence type="ECO:0000256" key="3">
    <source>
        <dbReference type="ARBA" id="ARBA00023015"/>
    </source>
</evidence>
<feature type="modified residue" description="4-aspartylphosphate" evidence="6">
    <location>
        <position position="56"/>
    </location>
</feature>
<keyword evidence="4" id="KW-0238">DNA-binding</keyword>
<dbReference type="Gene3D" id="3.40.50.2300">
    <property type="match status" value="1"/>
</dbReference>
<organism evidence="8 9">
    <name type="scientific">Tistrella mobilis</name>
    <dbReference type="NCBI Taxonomy" id="171437"/>
    <lineage>
        <taxon>Bacteria</taxon>
        <taxon>Pseudomonadati</taxon>
        <taxon>Pseudomonadota</taxon>
        <taxon>Alphaproteobacteria</taxon>
        <taxon>Geminicoccales</taxon>
        <taxon>Geminicoccaceae</taxon>
        <taxon>Tistrella</taxon>
    </lineage>
</organism>
<proteinExistence type="predicted"/>
<evidence type="ECO:0000313" key="8">
    <source>
        <dbReference type="EMBL" id="KYO51937.1"/>
    </source>
</evidence>
<feature type="domain" description="Response regulatory" evidence="7">
    <location>
        <begin position="6"/>
        <end position="122"/>
    </location>
</feature>
<dbReference type="Pfam" id="PF00072">
    <property type="entry name" value="Response_reg"/>
    <property type="match status" value="1"/>
</dbReference>
<evidence type="ECO:0000256" key="5">
    <source>
        <dbReference type="ARBA" id="ARBA00023163"/>
    </source>
</evidence>
<gene>
    <name evidence="8" type="ORF">AUP44_06935</name>
</gene>
<evidence type="ECO:0000256" key="4">
    <source>
        <dbReference type="ARBA" id="ARBA00023125"/>
    </source>
</evidence>
<keyword evidence="2" id="KW-0902">Two-component regulatory system</keyword>
<evidence type="ECO:0000256" key="2">
    <source>
        <dbReference type="ARBA" id="ARBA00023012"/>
    </source>
</evidence>
<dbReference type="GO" id="GO:0000156">
    <property type="term" value="F:phosphorelay response regulator activity"/>
    <property type="evidence" value="ECO:0007669"/>
    <property type="project" value="TreeGrafter"/>
</dbReference>
<keyword evidence="1 6" id="KW-0597">Phosphoprotein</keyword>
<dbReference type="InterPro" id="IPR039420">
    <property type="entry name" value="WalR-like"/>
</dbReference>
<evidence type="ECO:0000259" key="7">
    <source>
        <dbReference type="PROSITE" id="PS50110"/>
    </source>
</evidence>
<name>A0A162KRH4_9PROT</name>
<dbReference type="SUPFAM" id="SSF52172">
    <property type="entry name" value="CheY-like"/>
    <property type="match status" value="1"/>
</dbReference>
<dbReference type="GO" id="GO:0032993">
    <property type="term" value="C:protein-DNA complex"/>
    <property type="evidence" value="ECO:0007669"/>
    <property type="project" value="TreeGrafter"/>
</dbReference>
<dbReference type="Proteomes" id="UP000075787">
    <property type="component" value="Unassembled WGS sequence"/>
</dbReference>
<dbReference type="PANTHER" id="PTHR48111:SF1">
    <property type="entry name" value="TWO-COMPONENT RESPONSE REGULATOR ORR33"/>
    <property type="match status" value="1"/>
</dbReference>
<dbReference type="GO" id="GO:0006355">
    <property type="term" value="P:regulation of DNA-templated transcription"/>
    <property type="evidence" value="ECO:0007669"/>
    <property type="project" value="TreeGrafter"/>
</dbReference>
<evidence type="ECO:0000256" key="1">
    <source>
        <dbReference type="ARBA" id="ARBA00022553"/>
    </source>
</evidence>
<protein>
    <recommendedName>
        <fullName evidence="7">Response regulatory domain-containing protein</fullName>
    </recommendedName>
</protein>
<comment type="caution">
    <text evidence="8">The sequence shown here is derived from an EMBL/GenBank/DDBJ whole genome shotgun (WGS) entry which is preliminary data.</text>
</comment>
<dbReference type="InterPro" id="IPR011006">
    <property type="entry name" value="CheY-like_superfamily"/>
</dbReference>
<dbReference type="PANTHER" id="PTHR48111">
    <property type="entry name" value="REGULATOR OF RPOS"/>
    <property type="match status" value="1"/>
</dbReference>
<evidence type="ECO:0000313" key="9">
    <source>
        <dbReference type="Proteomes" id="UP000075787"/>
    </source>
</evidence>
<sequence>MGELRHVLLVEDEPDLRELVRLALSAVGRIDVTVCADGQTALETFDAARHDLVLLDVMMPGMDGPETLRRLRGLPGGAAVPAVFLTARTRTDLDGVDGVAAAAVIAKPFDPLTLAADLHAIYQALPPRDRADDAPSEPILTERRSWS</sequence>
<dbReference type="GO" id="GO:0000976">
    <property type="term" value="F:transcription cis-regulatory region binding"/>
    <property type="evidence" value="ECO:0007669"/>
    <property type="project" value="TreeGrafter"/>
</dbReference>
<dbReference type="GO" id="GO:0005829">
    <property type="term" value="C:cytosol"/>
    <property type="evidence" value="ECO:0007669"/>
    <property type="project" value="TreeGrafter"/>
</dbReference>
<dbReference type="OrthoDB" id="9801602at2"/>
<dbReference type="GeneID" id="97241760"/>
<evidence type="ECO:0000256" key="6">
    <source>
        <dbReference type="PROSITE-ProRule" id="PRU00169"/>
    </source>
</evidence>
<keyword evidence="3" id="KW-0805">Transcription regulation</keyword>
<dbReference type="PROSITE" id="PS50110">
    <property type="entry name" value="RESPONSE_REGULATORY"/>
    <property type="match status" value="1"/>
</dbReference>
<keyword evidence="5" id="KW-0804">Transcription</keyword>
<reference evidence="8 9" key="1">
    <citation type="submission" date="2015-12" db="EMBL/GenBank/DDBJ databases">
        <title>Genome sequence of Tistrella mobilis MCCC 1A02139.</title>
        <authorList>
            <person name="Lu L."/>
            <person name="Lai Q."/>
            <person name="Shao Z."/>
            <person name="Qian P."/>
        </authorList>
    </citation>
    <scope>NUCLEOTIDE SEQUENCE [LARGE SCALE GENOMIC DNA]</scope>
    <source>
        <strain evidence="8 9">MCCC 1A02139</strain>
    </source>
</reference>
<dbReference type="EMBL" id="LPZR01000164">
    <property type="protein sequence ID" value="KYO51937.1"/>
    <property type="molecule type" value="Genomic_DNA"/>
</dbReference>
<dbReference type="InterPro" id="IPR001789">
    <property type="entry name" value="Sig_transdc_resp-reg_receiver"/>
</dbReference>
<dbReference type="AlphaFoldDB" id="A0A162KRH4"/>